<protein>
    <recommendedName>
        <fullName evidence="9">Somatostatin/Cortistatin C-terminal domain-containing protein</fullName>
    </recommendedName>
</protein>
<dbReference type="InterPro" id="IPR004250">
    <property type="entry name" value="Somatostatin"/>
</dbReference>
<gene>
    <name evidence="10" type="ORF">GDO54_003924</name>
</gene>
<evidence type="ECO:0000256" key="4">
    <source>
        <dbReference type="ARBA" id="ARBA00022685"/>
    </source>
</evidence>
<dbReference type="GO" id="GO:0005615">
    <property type="term" value="C:extracellular space"/>
    <property type="evidence" value="ECO:0007669"/>
    <property type="project" value="TreeGrafter"/>
</dbReference>
<name>A0AAV2ZKA6_PYXAD</name>
<dbReference type="GO" id="GO:0005184">
    <property type="term" value="F:neuropeptide hormone activity"/>
    <property type="evidence" value="ECO:0007669"/>
    <property type="project" value="TreeGrafter"/>
</dbReference>
<evidence type="ECO:0000256" key="3">
    <source>
        <dbReference type="ARBA" id="ARBA00022525"/>
    </source>
</evidence>
<comment type="caution">
    <text evidence="10">The sequence shown here is derived from an EMBL/GenBank/DDBJ whole genome shotgun (WGS) entry which is preliminary data.</text>
</comment>
<dbReference type="GO" id="GO:0001664">
    <property type="term" value="F:G protein-coupled receptor binding"/>
    <property type="evidence" value="ECO:0007669"/>
    <property type="project" value="TreeGrafter"/>
</dbReference>
<sequence>MSISMVTAQILLILLAFCSVQSAVPIRRDKITASTSMEIDEVKKNNLLNVLLAILDWASPWSDVDTVNNDDPEFQYRSQRSMYNPPIAREKGMCKNFFWKTFSAC</sequence>
<dbReference type="GO" id="GO:0007193">
    <property type="term" value="P:adenylate cyclase-inhibiting G protein-coupled receptor signaling pathway"/>
    <property type="evidence" value="ECO:0007669"/>
    <property type="project" value="TreeGrafter"/>
</dbReference>
<dbReference type="InterPro" id="IPR018142">
    <property type="entry name" value="Somatostatin/Cortistatin_C"/>
</dbReference>
<proteinExistence type="inferred from homology"/>
<dbReference type="PANTHER" id="PTHR10558">
    <property type="entry name" value="SOMATOSTATIN"/>
    <property type="match status" value="1"/>
</dbReference>
<dbReference type="Proteomes" id="UP001181693">
    <property type="component" value="Unassembled WGS sequence"/>
</dbReference>
<dbReference type="AlphaFoldDB" id="A0AAV2ZKA6"/>
<evidence type="ECO:0000313" key="10">
    <source>
        <dbReference type="EMBL" id="DBA16541.1"/>
    </source>
</evidence>
<dbReference type="GO" id="GO:0030334">
    <property type="term" value="P:regulation of cell migration"/>
    <property type="evidence" value="ECO:0007669"/>
    <property type="project" value="TreeGrafter"/>
</dbReference>
<evidence type="ECO:0000256" key="8">
    <source>
        <dbReference type="SAM" id="SignalP"/>
    </source>
</evidence>
<keyword evidence="11" id="KW-1185">Reference proteome</keyword>
<keyword evidence="7" id="KW-1015">Disulfide bond</keyword>
<feature type="chain" id="PRO_5044010860" description="Somatostatin/Cortistatin C-terminal domain-containing protein" evidence="8">
    <location>
        <begin position="23"/>
        <end position="105"/>
    </location>
</feature>
<reference evidence="10" key="1">
    <citation type="thesis" date="2020" institute="ProQuest LLC" country="789 East Eisenhower Parkway, Ann Arbor, MI, USA">
        <title>Comparative Genomics and Chromosome Evolution.</title>
        <authorList>
            <person name="Mudd A.B."/>
        </authorList>
    </citation>
    <scope>NUCLEOTIDE SEQUENCE</scope>
    <source>
        <strain evidence="10">1538</strain>
        <tissue evidence="10">Blood</tissue>
    </source>
</reference>
<evidence type="ECO:0000256" key="7">
    <source>
        <dbReference type="ARBA" id="ARBA00023157"/>
    </source>
</evidence>
<comment type="similarity">
    <text evidence="2">Belongs to the somatostatin family.</text>
</comment>
<keyword evidence="4" id="KW-0165">Cleavage on pair of basic residues</keyword>
<keyword evidence="6 8" id="KW-0732">Signal</keyword>
<evidence type="ECO:0000313" key="11">
    <source>
        <dbReference type="Proteomes" id="UP001181693"/>
    </source>
</evidence>
<dbReference type="EMBL" id="DYDO01000011">
    <property type="protein sequence ID" value="DBA16541.1"/>
    <property type="molecule type" value="Genomic_DNA"/>
</dbReference>
<evidence type="ECO:0000259" key="9">
    <source>
        <dbReference type="Pfam" id="PF03002"/>
    </source>
</evidence>
<feature type="signal peptide" evidence="8">
    <location>
        <begin position="1"/>
        <end position="22"/>
    </location>
</feature>
<evidence type="ECO:0000256" key="5">
    <source>
        <dbReference type="ARBA" id="ARBA00022702"/>
    </source>
</evidence>
<organism evidence="10 11">
    <name type="scientific">Pyxicephalus adspersus</name>
    <name type="common">African bullfrog</name>
    <dbReference type="NCBI Taxonomy" id="30357"/>
    <lineage>
        <taxon>Eukaryota</taxon>
        <taxon>Metazoa</taxon>
        <taxon>Chordata</taxon>
        <taxon>Craniata</taxon>
        <taxon>Vertebrata</taxon>
        <taxon>Euteleostomi</taxon>
        <taxon>Amphibia</taxon>
        <taxon>Batrachia</taxon>
        <taxon>Anura</taxon>
        <taxon>Neobatrachia</taxon>
        <taxon>Ranoidea</taxon>
        <taxon>Pyxicephalidae</taxon>
        <taxon>Pyxicephalinae</taxon>
        <taxon>Pyxicephalus</taxon>
    </lineage>
</organism>
<feature type="domain" description="Somatostatin/Cortistatin C-terminal" evidence="9">
    <location>
        <begin position="94"/>
        <end position="105"/>
    </location>
</feature>
<evidence type="ECO:0000256" key="1">
    <source>
        <dbReference type="ARBA" id="ARBA00004613"/>
    </source>
</evidence>
<keyword evidence="5" id="KW-0372">Hormone</keyword>
<dbReference type="PANTHER" id="PTHR10558:SF1">
    <property type="entry name" value="CORTISTATIN"/>
    <property type="match status" value="1"/>
</dbReference>
<dbReference type="Pfam" id="PF03002">
    <property type="entry name" value="Somatostatin"/>
    <property type="match status" value="1"/>
</dbReference>
<evidence type="ECO:0000256" key="2">
    <source>
        <dbReference type="ARBA" id="ARBA00008327"/>
    </source>
</evidence>
<comment type="subcellular location">
    <subcellularLocation>
        <location evidence="1">Secreted</location>
    </subcellularLocation>
</comment>
<keyword evidence="3" id="KW-0964">Secreted</keyword>
<accession>A0AAV2ZKA6</accession>
<evidence type="ECO:0000256" key="6">
    <source>
        <dbReference type="ARBA" id="ARBA00022729"/>
    </source>
</evidence>